<gene>
    <name evidence="1" type="ORF">MNAB215_1137</name>
</gene>
<sequence>MTDNWFSSISAPGTLSLVDVCDQIEQKIHVNADNQKLPREFPDWQSCVEDRDATIAKLSAAVVNLCRMVEYLASQQQRGGASHAVI</sequence>
<reference evidence="1 2" key="1">
    <citation type="submission" date="2017-01" db="EMBL/GenBank/DDBJ databases">
        <authorList>
            <consortium name="Urmite Genomes"/>
        </authorList>
    </citation>
    <scope>NUCLEOTIDE SEQUENCE [LARGE SCALE GENOMIC DNA]</scope>
    <source>
        <strain evidence="1 2">AB215</strain>
    </source>
</reference>
<evidence type="ECO:0000313" key="2">
    <source>
        <dbReference type="Proteomes" id="UP000240424"/>
    </source>
</evidence>
<proteinExistence type="predicted"/>
<dbReference type="EMBL" id="FUEZ01000003">
    <property type="protein sequence ID" value="SPM38956.1"/>
    <property type="molecule type" value="Genomic_DNA"/>
</dbReference>
<dbReference type="OrthoDB" id="4738014at2"/>
<dbReference type="AlphaFoldDB" id="A0A2U3P5D8"/>
<dbReference type="RefSeq" id="WP_077077832.1">
    <property type="nucleotide sequence ID" value="NZ_FUEZ01000003.1"/>
</dbReference>
<accession>A0A2U3P5D8</accession>
<organism evidence="1 2">
    <name type="scientific">Mycobacterium numidiamassiliense</name>
    <dbReference type="NCBI Taxonomy" id="1841861"/>
    <lineage>
        <taxon>Bacteria</taxon>
        <taxon>Bacillati</taxon>
        <taxon>Actinomycetota</taxon>
        <taxon>Actinomycetes</taxon>
        <taxon>Mycobacteriales</taxon>
        <taxon>Mycobacteriaceae</taxon>
        <taxon>Mycobacterium</taxon>
    </lineage>
</organism>
<dbReference type="Proteomes" id="UP000240424">
    <property type="component" value="Unassembled WGS sequence"/>
</dbReference>
<keyword evidence="2" id="KW-1185">Reference proteome</keyword>
<name>A0A2U3P5D8_9MYCO</name>
<evidence type="ECO:0000313" key="1">
    <source>
        <dbReference type="EMBL" id="SPM38956.1"/>
    </source>
</evidence>
<protein>
    <submittedName>
        <fullName evidence="1">Uncharacterized protein</fullName>
    </submittedName>
</protein>